<evidence type="ECO:0000256" key="1">
    <source>
        <dbReference type="ARBA" id="ARBA00022801"/>
    </source>
</evidence>
<dbReference type="PANTHER" id="PTHR43794">
    <property type="entry name" value="AMINOHYDROLASE SSNA-RELATED"/>
    <property type="match status" value="1"/>
</dbReference>
<keyword evidence="1" id="KW-0378">Hydrolase</keyword>
<dbReference type="Gene3D" id="3.20.20.140">
    <property type="entry name" value="Metal-dependent hydrolases"/>
    <property type="match status" value="1"/>
</dbReference>
<evidence type="ECO:0000313" key="4">
    <source>
        <dbReference type="Proteomes" id="UP000184171"/>
    </source>
</evidence>
<dbReference type="PANTHER" id="PTHR43794:SF11">
    <property type="entry name" value="AMIDOHYDROLASE-RELATED DOMAIN-CONTAINING PROTEIN"/>
    <property type="match status" value="1"/>
</dbReference>
<dbReference type="Gene3D" id="2.30.40.10">
    <property type="entry name" value="Urease, subunit C, domain 1"/>
    <property type="match status" value="1"/>
</dbReference>
<dbReference type="SUPFAM" id="SSF51338">
    <property type="entry name" value="Composite domain of metallo-dependent hydrolases"/>
    <property type="match status" value="1"/>
</dbReference>
<dbReference type="Proteomes" id="UP000184171">
    <property type="component" value="Unassembled WGS sequence"/>
</dbReference>
<evidence type="ECO:0000313" key="3">
    <source>
        <dbReference type="EMBL" id="SHI42746.1"/>
    </source>
</evidence>
<dbReference type="InterPro" id="IPR006680">
    <property type="entry name" value="Amidohydro-rel"/>
</dbReference>
<evidence type="ECO:0000259" key="2">
    <source>
        <dbReference type="Pfam" id="PF01979"/>
    </source>
</evidence>
<dbReference type="GO" id="GO:0016810">
    <property type="term" value="F:hydrolase activity, acting on carbon-nitrogen (but not peptide) bonds"/>
    <property type="evidence" value="ECO:0007669"/>
    <property type="project" value="InterPro"/>
</dbReference>
<dbReference type="Pfam" id="PF01979">
    <property type="entry name" value="Amidohydro_1"/>
    <property type="match status" value="1"/>
</dbReference>
<dbReference type="InterPro" id="IPR011059">
    <property type="entry name" value="Metal-dep_hydrolase_composite"/>
</dbReference>
<reference evidence="3 4" key="1">
    <citation type="submission" date="2016-11" db="EMBL/GenBank/DDBJ databases">
        <authorList>
            <person name="Jaros S."/>
            <person name="Januszkiewicz K."/>
            <person name="Wedrychowicz H."/>
        </authorList>
    </citation>
    <scope>NUCLEOTIDE SEQUENCE [LARGE SCALE GENOMIC DNA]</scope>
    <source>
        <strain evidence="3 4">DSM 5091</strain>
    </source>
</reference>
<gene>
    <name evidence="3" type="ORF">SAMN02745165_00010</name>
</gene>
<name>A0A1M6B209_MALRU</name>
<dbReference type="RefSeq" id="WP_161947596.1">
    <property type="nucleotide sequence ID" value="NZ_FQZT01000001.1"/>
</dbReference>
<dbReference type="OrthoDB" id="9807210at2"/>
<dbReference type="InterPro" id="IPR050287">
    <property type="entry name" value="MTA/SAH_deaminase"/>
</dbReference>
<protein>
    <submittedName>
        <fullName evidence="3">Cytosine/adenosine deaminase</fullName>
    </submittedName>
</protein>
<sequence>MATIYSAKYLLPIDAPPIAGGALLDLDGEIAAVGSLKQLRHEFPAADVVEYAEAVITPLLINAHTHLELTDFPVWAGKAGETEKLNDFVDWILKLIRVKRSLGKKDYHQSIENGIRLSLAAGTGAVGDILSQYACRKAYKKSTLQGIVYLESLGHDPGIISKVRQELRSVLAEEQVGNLRFGLSPHSPYTISSEYLQDIFSKCRRQGLPCSTHLAESPAEVEFIQQGRGDLAEKLYPFVGWEYLVPDGSSLRPAAYLQSQGGLFPGNLLVHGVQLVDKEIDLLKSKKMALALCPRSNAKLSVGKAPVQQLMRAGIKLCLGTDSLASNDSLSIWDEAAFAHSWFAGAIDAPSLLRMATRHGAEVLGVDKRLGSLEKGKDSSFQVIHIDSSVAENELYDYLVAPGVTENILQVVHQGQTMLV</sequence>
<proteinExistence type="predicted"/>
<keyword evidence="4" id="KW-1185">Reference proteome</keyword>
<dbReference type="InterPro" id="IPR032466">
    <property type="entry name" value="Metal_Hydrolase"/>
</dbReference>
<accession>A0A1M6B209</accession>
<dbReference type="AlphaFoldDB" id="A0A1M6B209"/>
<dbReference type="EMBL" id="FQZT01000001">
    <property type="protein sequence ID" value="SHI42746.1"/>
    <property type="molecule type" value="Genomic_DNA"/>
</dbReference>
<dbReference type="SUPFAM" id="SSF51556">
    <property type="entry name" value="Metallo-dependent hydrolases"/>
    <property type="match status" value="1"/>
</dbReference>
<dbReference type="STRING" id="1122189.SAMN02745165_00010"/>
<feature type="domain" description="Amidohydrolase-related" evidence="2">
    <location>
        <begin position="55"/>
        <end position="386"/>
    </location>
</feature>
<organism evidence="3 4">
    <name type="scientific">Malonomonas rubra DSM 5091</name>
    <dbReference type="NCBI Taxonomy" id="1122189"/>
    <lineage>
        <taxon>Bacteria</taxon>
        <taxon>Pseudomonadati</taxon>
        <taxon>Thermodesulfobacteriota</taxon>
        <taxon>Desulfuromonadia</taxon>
        <taxon>Desulfuromonadales</taxon>
        <taxon>Geopsychrobacteraceae</taxon>
        <taxon>Malonomonas</taxon>
    </lineage>
</organism>